<name>A0AAW2RZP3_SESRA</name>
<dbReference type="AlphaFoldDB" id="A0AAW2RZP3"/>
<dbReference type="EMBL" id="JACGWJ010000012">
    <property type="protein sequence ID" value="KAL0385720.1"/>
    <property type="molecule type" value="Genomic_DNA"/>
</dbReference>
<organism evidence="1">
    <name type="scientific">Sesamum radiatum</name>
    <name type="common">Black benniseed</name>
    <dbReference type="NCBI Taxonomy" id="300843"/>
    <lineage>
        <taxon>Eukaryota</taxon>
        <taxon>Viridiplantae</taxon>
        <taxon>Streptophyta</taxon>
        <taxon>Embryophyta</taxon>
        <taxon>Tracheophyta</taxon>
        <taxon>Spermatophyta</taxon>
        <taxon>Magnoliopsida</taxon>
        <taxon>eudicotyledons</taxon>
        <taxon>Gunneridae</taxon>
        <taxon>Pentapetalae</taxon>
        <taxon>asterids</taxon>
        <taxon>lamiids</taxon>
        <taxon>Lamiales</taxon>
        <taxon>Pedaliaceae</taxon>
        <taxon>Sesamum</taxon>
    </lineage>
</organism>
<reference evidence="1" key="1">
    <citation type="submission" date="2020-06" db="EMBL/GenBank/DDBJ databases">
        <authorList>
            <person name="Li T."/>
            <person name="Hu X."/>
            <person name="Zhang T."/>
            <person name="Song X."/>
            <person name="Zhang H."/>
            <person name="Dai N."/>
            <person name="Sheng W."/>
            <person name="Hou X."/>
            <person name="Wei L."/>
        </authorList>
    </citation>
    <scope>NUCLEOTIDE SEQUENCE</scope>
    <source>
        <strain evidence="1">G02</strain>
        <tissue evidence="1">Leaf</tissue>
    </source>
</reference>
<reference evidence="1" key="2">
    <citation type="journal article" date="2024" name="Plant">
        <title>Genomic evolution and insights into agronomic trait innovations of Sesamum species.</title>
        <authorList>
            <person name="Miao H."/>
            <person name="Wang L."/>
            <person name="Qu L."/>
            <person name="Liu H."/>
            <person name="Sun Y."/>
            <person name="Le M."/>
            <person name="Wang Q."/>
            <person name="Wei S."/>
            <person name="Zheng Y."/>
            <person name="Lin W."/>
            <person name="Duan Y."/>
            <person name="Cao H."/>
            <person name="Xiong S."/>
            <person name="Wang X."/>
            <person name="Wei L."/>
            <person name="Li C."/>
            <person name="Ma Q."/>
            <person name="Ju M."/>
            <person name="Zhao R."/>
            <person name="Li G."/>
            <person name="Mu C."/>
            <person name="Tian Q."/>
            <person name="Mei H."/>
            <person name="Zhang T."/>
            <person name="Gao T."/>
            <person name="Zhang H."/>
        </authorList>
    </citation>
    <scope>NUCLEOTIDE SEQUENCE</scope>
    <source>
        <strain evidence="1">G02</strain>
    </source>
</reference>
<protein>
    <submittedName>
        <fullName evidence="1">Uncharacterized protein</fullName>
    </submittedName>
</protein>
<gene>
    <name evidence="1" type="ORF">Sradi_2966300</name>
</gene>
<accession>A0AAW2RZP3</accession>
<sequence length="159" mass="17949">MSSAYNMILGRSIVNDFQVVISTYHMKLKLPARTKVGEVIDNQYATQKCYVEAIRRGRGKMDADPPNRENGRRPVQCDNQGAAIPPHGQPAKELLSIQLIHRELDKITKISSELSPTQARKLTTFLQENTDVFAWSIATMASTPTNFLSNPPPREKRHF</sequence>
<evidence type="ECO:0000313" key="1">
    <source>
        <dbReference type="EMBL" id="KAL0385720.1"/>
    </source>
</evidence>
<comment type="caution">
    <text evidence="1">The sequence shown here is derived from an EMBL/GenBank/DDBJ whole genome shotgun (WGS) entry which is preliminary data.</text>
</comment>
<proteinExistence type="predicted"/>